<proteinExistence type="predicted"/>
<keyword evidence="1" id="KW-0812">Transmembrane</keyword>
<dbReference type="AlphaFoldDB" id="A0A5B7JSS0"/>
<protein>
    <submittedName>
        <fullName evidence="2">Uncharacterized protein</fullName>
    </submittedName>
</protein>
<sequence length="47" mass="5408">MTSCPFIIFCHQHQVFVVYLFNAIDYLVLLCLVRLVVPFPLAILPSL</sequence>
<evidence type="ECO:0000313" key="2">
    <source>
        <dbReference type="EMBL" id="MPC99182.1"/>
    </source>
</evidence>
<evidence type="ECO:0000256" key="1">
    <source>
        <dbReference type="SAM" id="Phobius"/>
    </source>
</evidence>
<keyword evidence="3" id="KW-1185">Reference proteome</keyword>
<organism evidence="2 3">
    <name type="scientific">Portunus trituberculatus</name>
    <name type="common">Swimming crab</name>
    <name type="synonym">Neptunus trituberculatus</name>
    <dbReference type="NCBI Taxonomy" id="210409"/>
    <lineage>
        <taxon>Eukaryota</taxon>
        <taxon>Metazoa</taxon>
        <taxon>Ecdysozoa</taxon>
        <taxon>Arthropoda</taxon>
        <taxon>Crustacea</taxon>
        <taxon>Multicrustacea</taxon>
        <taxon>Malacostraca</taxon>
        <taxon>Eumalacostraca</taxon>
        <taxon>Eucarida</taxon>
        <taxon>Decapoda</taxon>
        <taxon>Pleocyemata</taxon>
        <taxon>Brachyura</taxon>
        <taxon>Eubrachyura</taxon>
        <taxon>Portunoidea</taxon>
        <taxon>Portunidae</taxon>
        <taxon>Portuninae</taxon>
        <taxon>Portunus</taxon>
    </lineage>
</organism>
<reference evidence="2 3" key="1">
    <citation type="submission" date="2019-05" db="EMBL/GenBank/DDBJ databases">
        <title>Another draft genome of Portunus trituberculatus and its Hox gene families provides insights of decapod evolution.</title>
        <authorList>
            <person name="Jeong J.-H."/>
            <person name="Song I."/>
            <person name="Kim S."/>
            <person name="Choi T."/>
            <person name="Kim D."/>
            <person name="Ryu S."/>
            <person name="Kim W."/>
        </authorList>
    </citation>
    <scope>NUCLEOTIDE SEQUENCE [LARGE SCALE GENOMIC DNA]</scope>
    <source>
        <tissue evidence="2">Muscle</tissue>
    </source>
</reference>
<dbReference type="Proteomes" id="UP000324222">
    <property type="component" value="Unassembled WGS sequence"/>
</dbReference>
<gene>
    <name evidence="2" type="ORF">E2C01_094580</name>
</gene>
<comment type="caution">
    <text evidence="2">The sequence shown here is derived from an EMBL/GenBank/DDBJ whole genome shotgun (WGS) entry which is preliminary data.</text>
</comment>
<evidence type="ECO:0000313" key="3">
    <source>
        <dbReference type="Proteomes" id="UP000324222"/>
    </source>
</evidence>
<dbReference type="EMBL" id="VSRR010117294">
    <property type="protein sequence ID" value="MPC99182.1"/>
    <property type="molecule type" value="Genomic_DNA"/>
</dbReference>
<name>A0A5B7JSS0_PORTR</name>
<accession>A0A5B7JSS0</accession>
<keyword evidence="1" id="KW-1133">Transmembrane helix</keyword>
<feature type="transmembrane region" description="Helical" evidence="1">
    <location>
        <begin position="26"/>
        <end position="44"/>
    </location>
</feature>
<keyword evidence="1" id="KW-0472">Membrane</keyword>